<evidence type="ECO:0000313" key="7">
    <source>
        <dbReference type="Proteomes" id="UP000694620"/>
    </source>
</evidence>
<evidence type="ECO:0000256" key="3">
    <source>
        <dbReference type="ARBA" id="ARBA00022801"/>
    </source>
</evidence>
<evidence type="ECO:0000259" key="5">
    <source>
        <dbReference type="PROSITE" id="PS51716"/>
    </source>
</evidence>
<evidence type="ECO:0000256" key="1">
    <source>
        <dbReference type="ARBA" id="ARBA00005429"/>
    </source>
</evidence>
<keyword evidence="4" id="KW-0342">GTP-binding</keyword>
<reference evidence="6" key="3">
    <citation type="submission" date="2025-09" db="UniProtKB">
        <authorList>
            <consortium name="Ensembl"/>
        </authorList>
    </citation>
    <scope>IDENTIFICATION</scope>
</reference>
<dbReference type="InterPro" id="IPR030385">
    <property type="entry name" value="G_IRG_dom"/>
</dbReference>
<dbReference type="AlphaFoldDB" id="A0A8C4T023"/>
<dbReference type="PROSITE" id="PS51716">
    <property type="entry name" value="G_IRG"/>
    <property type="match status" value="1"/>
</dbReference>
<reference evidence="6" key="1">
    <citation type="submission" date="2021-06" db="EMBL/GenBank/DDBJ databases">
        <authorList>
            <consortium name="Wellcome Sanger Institute Data Sharing"/>
        </authorList>
    </citation>
    <scope>NUCLEOTIDE SEQUENCE [LARGE SCALE GENOMIC DNA]</scope>
</reference>
<name>A0A8C4T023_ERPCA</name>
<dbReference type="SUPFAM" id="SSF52540">
    <property type="entry name" value="P-loop containing nucleoside triphosphate hydrolases"/>
    <property type="match status" value="1"/>
</dbReference>
<dbReference type="PANTHER" id="PTHR32341">
    <property type="entry name" value="INTERFERON-INDUCIBLE GTPASE"/>
    <property type="match status" value="1"/>
</dbReference>
<feature type="domain" description="IRG-type G" evidence="5">
    <location>
        <begin position="41"/>
        <end position="209"/>
    </location>
</feature>
<evidence type="ECO:0000256" key="4">
    <source>
        <dbReference type="ARBA" id="ARBA00023134"/>
    </source>
</evidence>
<reference evidence="6" key="2">
    <citation type="submission" date="2025-08" db="UniProtKB">
        <authorList>
            <consortium name="Ensembl"/>
        </authorList>
    </citation>
    <scope>IDENTIFICATION</scope>
</reference>
<dbReference type="GO" id="GO:0016020">
    <property type="term" value="C:membrane"/>
    <property type="evidence" value="ECO:0007669"/>
    <property type="project" value="InterPro"/>
</dbReference>
<dbReference type="GO" id="GO:0005525">
    <property type="term" value="F:GTP binding"/>
    <property type="evidence" value="ECO:0007669"/>
    <property type="project" value="UniProtKB-KW"/>
</dbReference>
<dbReference type="GO" id="GO:0003924">
    <property type="term" value="F:GTPase activity"/>
    <property type="evidence" value="ECO:0007669"/>
    <property type="project" value="TreeGrafter"/>
</dbReference>
<proteinExistence type="inferred from homology"/>
<dbReference type="Gene3D" id="3.40.50.300">
    <property type="entry name" value="P-loop containing nucleotide triphosphate hydrolases"/>
    <property type="match status" value="1"/>
</dbReference>
<keyword evidence="7" id="KW-1185">Reference proteome</keyword>
<organism evidence="6 7">
    <name type="scientific">Erpetoichthys calabaricus</name>
    <name type="common">Rope fish</name>
    <name type="synonym">Calamoichthys calabaricus</name>
    <dbReference type="NCBI Taxonomy" id="27687"/>
    <lineage>
        <taxon>Eukaryota</taxon>
        <taxon>Metazoa</taxon>
        <taxon>Chordata</taxon>
        <taxon>Craniata</taxon>
        <taxon>Vertebrata</taxon>
        <taxon>Euteleostomi</taxon>
        <taxon>Actinopterygii</taxon>
        <taxon>Polypteriformes</taxon>
        <taxon>Polypteridae</taxon>
        <taxon>Erpetoichthys</taxon>
    </lineage>
</organism>
<evidence type="ECO:0000313" key="6">
    <source>
        <dbReference type="Ensembl" id="ENSECRP00000025216.1"/>
    </source>
</evidence>
<dbReference type="PANTHER" id="PTHR32341:SF17">
    <property type="entry name" value="IRG-TYPE G DOMAIN-CONTAINING PROTEIN"/>
    <property type="match status" value="1"/>
</dbReference>
<keyword evidence="2" id="KW-0547">Nucleotide-binding</keyword>
<dbReference type="InterPro" id="IPR027417">
    <property type="entry name" value="P-loop_NTPase"/>
</dbReference>
<dbReference type="Ensembl" id="ENSECRT00000025756.1">
    <property type="protein sequence ID" value="ENSECRP00000025216.1"/>
    <property type="gene ID" value="ENSECRG00000017042.1"/>
</dbReference>
<dbReference type="Proteomes" id="UP000694620">
    <property type="component" value="Chromosome 17"/>
</dbReference>
<dbReference type="Pfam" id="PF05049">
    <property type="entry name" value="IIGP"/>
    <property type="match status" value="1"/>
</dbReference>
<keyword evidence="3" id="KW-0378">Hydrolase</keyword>
<dbReference type="InterPro" id="IPR007743">
    <property type="entry name" value="Immunity-related_GTPase-like"/>
</dbReference>
<sequence length="399" mass="44430">MANLQTLSEREVQEMSSLVQSNVMSEVVAQLQGLLDKFRTATLDIAVTGESGSGKSTFINAFRGLGDEEAESAPTGVTETTKQASVYPHPSYPTVRLWDLPGIGTPDFHPQLYLEKVNLEQNHVLLAQSIKSMGKKFYFVRSKIDSDINCCMLRRGNNFSEADVLQKIRDDCVNCLEEAGVGRPKVFLISCFEVHKFDFAKLQETLASELDSHKRHVFLLALPSFSSSYIEKKKQALSSIVWKTALSACLAAVLPGPLVNCNIQTLMETLTSYQQHFGVDHNSLFKLSTKTGRSYQELRSQVTSSYGVELSYQRVEELLKQAAVGQCWLVGMLEGRIPFLGNIVNGGVSFVASYYLLKSAIDELAEDGKRVMKAALQDEYDTTETTMDEPEDPGFFYFD</sequence>
<dbReference type="InterPro" id="IPR051515">
    <property type="entry name" value="IRG"/>
</dbReference>
<accession>A0A8C4T023</accession>
<protein>
    <submittedName>
        <fullName evidence="6">Immunity related GTPase cinema</fullName>
    </submittedName>
</protein>
<comment type="similarity">
    <text evidence="1">Belongs to the TRAFAC class dynamin-like GTPase superfamily. IRG family.</text>
</comment>
<dbReference type="GeneTree" id="ENSGT00950000183007"/>
<dbReference type="FunFam" id="3.40.50.300:FF:000541">
    <property type="entry name" value="Immunity related GTPase M"/>
    <property type="match status" value="1"/>
</dbReference>
<gene>
    <name evidence="6" type="primary">IRGC</name>
</gene>
<evidence type="ECO:0000256" key="2">
    <source>
        <dbReference type="ARBA" id="ARBA00022741"/>
    </source>
</evidence>